<feature type="domain" description="Sulfatase N-terminal" evidence="2">
    <location>
        <begin position="5"/>
        <end position="409"/>
    </location>
</feature>
<dbReference type="EMBL" id="CP162511">
    <property type="protein sequence ID" value="XDI05794.1"/>
    <property type="molecule type" value="Genomic_DNA"/>
</dbReference>
<gene>
    <name evidence="3" type="ORF">ABFY20_01500</name>
</gene>
<dbReference type="Gene3D" id="3.40.720.10">
    <property type="entry name" value="Alkaline Phosphatase, subunit A"/>
    <property type="match status" value="1"/>
</dbReference>
<dbReference type="SUPFAM" id="SSF53649">
    <property type="entry name" value="Alkaline phosphatase-like"/>
    <property type="match status" value="1"/>
</dbReference>
<evidence type="ECO:0000259" key="2">
    <source>
        <dbReference type="Pfam" id="PF00884"/>
    </source>
</evidence>
<organism evidence="3">
    <name type="scientific">Herbiconiux sp. A18JL235</name>
    <dbReference type="NCBI Taxonomy" id="3152363"/>
    <lineage>
        <taxon>Bacteria</taxon>
        <taxon>Bacillati</taxon>
        <taxon>Actinomycetota</taxon>
        <taxon>Actinomycetes</taxon>
        <taxon>Micrococcales</taxon>
        <taxon>Microbacteriaceae</taxon>
        <taxon>Herbiconiux</taxon>
    </lineage>
</organism>
<evidence type="ECO:0000256" key="1">
    <source>
        <dbReference type="ARBA" id="ARBA00008779"/>
    </source>
</evidence>
<dbReference type="InterPro" id="IPR000917">
    <property type="entry name" value="Sulfatase_N"/>
</dbReference>
<dbReference type="PANTHER" id="PTHR42693:SF33">
    <property type="entry name" value="ARYLSULFATASE"/>
    <property type="match status" value="1"/>
</dbReference>
<evidence type="ECO:0000313" key="3">
    <source>
        <dbReference type="EMBL" id="XDI05794.1"/>
    </source>
</evidence>
<dbReference type="CDD" id="cd16025">
    <property type="entry name" value="PAS_like"/>
    <property type="match status" value="1"/>
</dbReference>
<proteinExistence type="inferred from homology"/>
<accession>A0AB39BH44</accession>
<dbReference type="EC" id="3.1.6.-" evidence="3"/>
<dbReference type="InterPro" id="IPR050738">
    <property type="entry name" value="Sulfatase"/>
</dbReference>
<dbReference type="GO" id="GO:0004065">
    <property type="term" value="F:arylsulfatase activity"/>
    <property type="evidence" value="ECO:0007669"/>
    <property type="project" value="TreeGrafter"/>
</dbReference>
<comment type="similarity">
    <text evidence="1">Belongs to the sulfatase family.</text>
</comment>
<dbReference type="RefSeq" id="WP_368498182.1">
    <property type="nucleotide sequence ID" value="NZ_CP162511.1"/>
</dbReference>
<name>A0AB39BH44_9MICO</name>
<sequence>MAHKPNIVIILADDLGFSDIAPFGGEIDTPSLQRLADRGIRMSSYYVTPRCSPSRAALLTGHHPHSVGIGVLTTDNRPNGYAGSLTTEVPTLAELLHDRGYATGLFGKWHLASEFAVPSDTWPTRRGFDEFRGILPGASSYYQPPLTEGETRVPDEELPDDFYFTDDITASGTDFVRRHAGAEEPFFLFLTYTAPHWPLHAREEEIAKYRARFEEGWTTTRERRLTRLRQEGILPAVDHLPEQQPLPDWPEEDRAWQIERMAVYAAQVESLDRGVGSILDALESTGVADDTIVLFFSDNGGCAEELPAGESFFPPFTAPPTTLDGRPIPFGNDPSIMPGPVTSYQSYGKDWATVSNTPFRMWKRWVHEGGISTPFIASWPAGGIPTGGSVSHSLGHVTDIVPTVMDILGAPNPAEGESLLEAWRSPGSDDQDRTVCWEHVGNAAVRRGRYKLVREWGGPWELYDIAVDRIESNDLSAMKPDLAAELAAVYEQWAREHSVIPWQDVLDDHVARGIPARRAVG</sequence>
<dbReference type="InterPro" id="IPR017850">
    <property type="entry name" value="Alkaline_phosphatase_core_sf"/>
</dbReference>
<reference evidence="3" key="1">
    <citation type="submission" date="2024-05" db="EMBL/GenBank/DDBJ databases">
        <title>Herbiconiux sp. A18JL235.</title>
        <authorList>
            <person name="Zhang G."/>
        </authorList>
    </citation>
    <scope>NUCLEOTIDE SEQUENCE</scope>
    <source>
        <strain evidence="3">A18JL235</strain>
    </source>
</reference>
<dbReference type="AlphaFoldDB" id="A0AB39BH44"/>
<dbReference type="Pfam" id="PF00884">
    <property type="entry name" value="Sulfatase"/>
    <property type="match status" value="1"/>
</dbReference>
<protein>
    <submittedName>
        <fullName evidence="3">Arylsulfatase</fullName>
        <ecNumber evidence="3">3.1.6.-</ecNumber>
    </submittedName>
</protein>
<keyword evidence="3" id="KW-0378">Hydrolase</keyword>
<dbReference type="PANTHER" id="PTHR42693">
    <property type="entry name" value="ARYLSULFATASE FAMILY MEMBER"/>
    <property type="match status" value="1"/>
</dbReference>
<dbReference type="Gene3D" id="3.30.1120.10">
    <property type="match status" value="1"/>
</dbReference>